<reference evidence="14" key="1">
    <citation type="journal article" date="2013" name="Nat. Genet.">
        <title>The wheat powdery mildew genome shows the unique evolution of an obligate biotroph.</title>
        <authorList>
            <person name="Wicker T."/>
            <person name="Oberhaensli S."/>
            <person name="Parlange F."/>
            <person name="Buchmann J.P."/>
            <person name="Shatalina M."/>
            <person name="Roffler S."/>
            <person name="Ben-David R."/>
            <person name="Dolezel J."/>
            <person name="Simkova H."/>
            <person name="Schulze-Lefert P."/>
            <person name="Spanu P.D."/>
            <person name="Bruggmann R."/>
            <person name="Amselem J."/>
            <person name="Quesneville H."/>
            <person name="Ver Loren van Themaat E."/>
            <person name="Paape T."/>
            <person name="Shimizu K.K."/>
            <person name="Keller B."/>
        </authorList>
    </citation>
    <scope>NUCLEOTIDE SEQUENCE [LARGE SCALE GENOMIC DNA]</scope>
    <source>
        <strain evidence="14">96224</strain>
    </source>
</reference>
<dbReference type="Pfam" id="PF01490">
    <property type="entry name" value="Aa_trans"/>
    <property type="match status" value="1"/>
</dbReference>
<comment type="subcellular location">
    <subcellularLocation>
        <location evidence="1">Vacuole membrane</location>
        <topology evidence="1">Multi-pass membrane protein</topology>
    </subcellularLocation>
</comment>
<dbReference type="GO" id="GO:0061459">
    <property type="term" value="F:L-arginine transmembrane transporter activity"/>
    <property type="evidence" value="ECO:0007669"/>
    <property type="project" value="EnsemblFungi"/>
</dbReference>
<dbReference type="EMBL" id="KE375039">
    <property type="protein sequence ID" value="EPQ65094.1"/>
    <property type="molecule type" value="Genomic_DNA"/>
</dbReference>
<dbReference type="GO" id="GO:0090514">
    <property type="term" value="P:L-tyrosine transmembrane import into vacuole"/>
    <property type="evidence" value="ECO:0007669"/>
    <property type="project" value="EnsemblFungi"/>
</dbReference>
<evidence type="ECO:0000313" key="13">
    <source>
        <dbReference type="EMBL" id="SUZ10101.1"/>
    </source>
</evidence>
<dbReference type="InterPro" id="IPR013057">
    <property type="entry name" value="AA_transpt_TM"/>
</dbReference>
<dbReference type="GO" id="GO:0005290">
    <property type="term" value="F:L-histidine transmembrane transporter activity"/>
    <property type="evidence" value="ECO:0007669"/>
    <property type="project" value="EnsemblFungi"/>
</dbReference>
<evidence type="ECO:0000259" key="11">
    <source>
        <dbReference type="Pfam" id="PF01490"/>
    </source>
</evidence>
<dbReference type="GO" id="GO:0090518">
    <property type="term" value="P:L-arginine transmembrane import into vacuole"/>
    <property type="evidence" value="ECO:0007669"/>
    <property type="project" value="EnsemblFungi"/>
</dbReference>
<feature type="transmembrane region" description="Helical" evidence="10">
    <location>
        <begin position="365"/>
        <end position="383"/>
    </location>
</feature>
<dbReference type="GO" id="GO:0090516">
    <property type="term" value="P:L-serine transmembrane import into vacuole"/>
    <property type="evidence" value="ECO:0007669"/>
    <property type="project" value="EnsemblFungi"/>
</dbReference>
<organism evidence="13">
    <name type="scientific">Blumeria graminis f. sp. tritici 96224</name>
    <dbReference type="NCBI Taxonomy" id="1268274"/>
    <lineage>
        <taxon>Eukaryota</taxon>
        <taxon>Fungi</taxon>
        <taxon>Dikarya</taxon>
        <taxon>Ascomycota</taxon>
        <taxon>Pezizomycotina</taxon>
        <taxon>Leotiomycetes</taxon>
        <taxon>Erysiphales</taxon>
        <taxon>Erysiphaceae</taxon>
        <taxon>Blumeria</taxon>
    </lineage>
</organism>
<evidence type="ECO:0000256" key="1">
    <source>
        <dbReference type="ARBA" id="ARBA00004128"/>
    </source>
</evidence>
<feature type="transmembrane region" description="Helical" evidence="10">
    <location>
        <begin position="389"/>
        <end position="411"/>
    </location>
</feature>
<feature type="transmembrane region" description="Helical" evidence="10">
    <location>
        <begin position="459"/>
        <end position="481"/>
    </location>
</feature>
<keyword evidence="8 10" id="KW-0472">Membrane</keyword>
<dbReference type="GO" id="GO:0015189">
    <property type="term" value="F:L-lysine transmembrane transporter activity"/>
    <property type="evidence" value="ECO:0007669"/>
    <property type="project" value="EnsemblFungi"/>
</dbReference>
<reference evidence="12" key="2">
    <citation type="submission" date="2013-01" db="EMBL/GenBank/DDBJ databases">
        <title>The wheat powdery mildew genome reveals unique evolution of an obligate biotroph.</title>
        <authorList>
            <person name="Oberhaensli S."/>
            <person name="Wicker T."/>
            <person name="Keller B."/>
        </authorList>
    </citation>
    <scope>NUCLEOTIDE SEQUENCE</scope>
    <source>
        <strain evidence="12">96224</strain>
    </source>
</reference>
<dbReference type="GO" id="GO:0005313">
    <property type="term" value="F:L-glutamate transmembrane transporter activity"/>
    <property type="evidence" value="ECO:0007669"/>
    <property type="project" value="EnsemblFungi"/>
</dbReference>
<dbReference type="GO" id="GO:0005302">
    <property type="term" value="F:L-tyrosine transmembrane transporter activity"/>
    <property type="evidence" value="ECO:0007669"/>
    <property type="project" value="EnsemblFungi"/>
</dbReference>
<feature type="transmembrane region" description="Helical" evidence="10">
    <location>
        <begin position="286"/>
        <end position="307"/>
    </location>
</feature>
<reference evidence="13" key="3">
    <citation type="submission" date="2018-07" db="EMBL/GenBank/DDBJ databases">
        <authorList>
            <person name="Quirk P.G."/>
            <person name="Krulwich T.A."/>
        </authorList>
    </citation>
    <scope>NUCLEOTIDE SEQUENCE</scope>
    <source>
        <strain evidence="13">96224</strain>
    </source>
</reference>
<dbReference type="PROSITE" id="PS51257">
    <property type="entry name" value="PROKAR_LIPOPROTEIN"/>
    <property type="match status" value="1"/>
</dbReference>
<evidence type="ECO:0000256" key="4">
    <source>
        <dbReference type="ARBA" id="ARBA00022554"/>
    </source>
</evidence>
<gene>
    <name evidence="12" type="ORF">BGT96224_3319</name>
    <name evidence="13" type="ORF">BGT96224V2_LOCUS3271</name>
</gene>
<dbReference type="GO" id="GO:0090517">
    <property type="term" value="P:L-lysine transmembrane import into vacuole"/>
    <property type="evidence" value="ECO:0007669"/>
    <property type="project" value="EnsemblFungi"/>
</dbReference>
<evidence type="ECO:0000256" key="2">
    <source>
        <dbReference type="ARBA" id="ARBA00008066"/>
    </source>
</evidence>
<feature type="transmembrane region" description="Helical" evidence="10">
    <location>
        <begin position="12"/>
        <end position="32"/>
    </location>
</feature>
<feature type="transmembrane region" description="Helical" evidence="10">
    <location>
        <begin position="213"/>
        <end position="230"/>
    </location>
</feature>
<feature type="domain" description="Amino acid transporter transmembrane" evidence="11">
    <location>
        <begin position="10"/>
        <end position="426"/>
    </location>
</feature>
<evidence type="ECO:0000256" key="8">
    <source>
        <dbReference type="ARBA" id="ARBA00023136"/>
    </source>
</evidence>
<dbReference type="GO" id="GO:0015194">
    <property type="term" value="F:L-serine transmembrane transporter activity"/>
    <property type="evidence" value="ECO:0007669"/>
    <property type="project" value="EnsemblFungi"/>
</dbReference>
<keyword evidence="3" id="KW-0813">Transport</keyword>
<dbReference type="HOGENOM" id="CLU_009020_1_1_1"/>
<dbReference type="AlphaFoldDB" id="A0A061HJG5"/>
<protein>
    <submittedName>
        <fullName evidence="13">Bgt-3319</fullName>
    </submittedName>
    <submittedName>
        <fullName evidence="12">Vacuolar amino acid transporter</fullName>
    </submittedName>
</protein>
<evidence type="ECO:0000313" key="14">
    <source>
        <dbReference type="Proteomes" id="UP000053110"/>
    </source>
</evidence>
<accession>A0A061HJG5</accession>
<evidence type="ECO:0000256" key="10">
    <source>
        <dbReference type="SAM" id="Phobius"/>
    </source>
</evidence>
<dbReference type="GO" id="GO:0090513">
    <property type="term" value="P:L-histidine transmembrane import into vacuole"/>
    <property type="evidence" value="ECO:0007669"/>
    <property type="project" value="EnsemblFungi"/>
</dbReference>
<name>A0A061HJG5_BLUGR</name>
<feature type="transmembrane region" description="Helical" evidence="10">
    <location>
        <begin position="251"/>
        <end position="274"/>
    </location>
</feature>
<dbReference type="OrthoDB" id="438545at2759"/>
<keyword evidence="6" id="KW-0029">Amino-acid transport</keyword>
<evidence type="ECO:0000256" key="6">
    <source>
        <dbReference type="ARBA" id="ARBA00022970"/>
    </source>
</evidence>
<feature type="region of interest" description="Disordered" evidence="9">
    <location>
        <begin position="422"/>
        <end position="451"/>
    </location>
</feature>
<evidence type="ECO:0000256" key="9">
    <source>
        <dbReference type="SAM" id="MobiDB-lite"/>
    </source>
</evidence>
<evidence type="ECO:0000313" key="12">
    <source>
        <dbReference type="EMBL" id="EPQ65094.1"/>
    </source>
</evidence>
<sequence>MRDRWISQGASSLSCIINLMNTIVGSGMLAFPHALSQMGIVLGIIVILWSGLTAAFGLYLQTRCARYLERGGASFFALSQITYPNAAVLFDAAIAIKCFGVGVSYLIIIGDLMPGVIRGLGESSDASLYLVDRQFWITAFMYLPRVFLFRKLILSRLVVTPLAFLRRLDSLKYTSIVALVSIGYLFILVVYHFTKGDTMAGRGEIRVVKWAGLIPTLESFPVVVFAYTCHQNMFSILNEIRNNSLKSTTSIITISIGSASVLYTIVAITGYLSFGNQVLGNIVGMYVPSIASTIGKAAIVILSVFSYPLQVHPCRASVDAVIKWRPANWSLARNPINALPSRSMPLLASPSRTSVRSDSITELRFAFITTVIIILSYTVAMMVSSFDKVLAYVGSTGSTSISFILPGLFYYKISSPESAHHQRLLKEDNDDDDSESETGTARTRRSRSNSQNSTMLRKLSLALAFYGVIVMGVCLGTNLFAGSAH</sequence>
<proteinExistence type="inferred from homology"/>
<dbReference type="PANTHER" id="PTHR22950:SF678">
    <property type="entry name" value="VACUOLAR AMINO ACID TRANSPORTER 5-RELATED"/>
    <property type="match status" value="1"/>
</dbReference>
<dbReference type="GO" id="GO:0090515">
    <property type="term" value="P:L-glutamate transmembrane import into vacuole"/>
    <property type="evidence" value="ECO:0007669"/>
    <property type="project" value="EnsemblFungi"/>
</dbReference>
<keyword evidence="7 10" id="KW-1133">Transmembrane helix</keyword>
<feature type="transmembrane region" description="Helical" evidence="10">
    <location>
        <begin position="38"/>
        <end position="60"/>
    </location>
</feature>
<dbReference type="EMBL" id="UIGY01000072">
    <property type="protein sequence ID" value="SUZ10101.1"/>
    <property type="molecule type" value="Genomic_DNA"/>
</dbReference>
<dbReference type="GO" id="GO:0000329">
    <property type="term" value="C:fungal-type vacuole membrane"/>
    <property type="evidence" value="ECO:0007669"/>
    <property type="project" value="EnsemblFungi"/>
</dbReference>
<dbReference type="Proteomes" id="UP000053110">
    <property type="component" value="Unassembled WGS sequence"/>
</dbReference>
<feature type="transmembrane region" description="Helical" evidence="10">
    <location>
        <begin position="81"/>
        <end position="108"/>
    </location>
</feature>
<feature type="transmembrane region" description="Helical" evidence="10">
    <location>
        <begin position="135"/>
        <end position="153"/>
    </location>
</feature>
<dbReference type="PANTHER" id="PTHR22950">
    <property type="entry name" value="AMINO ACID TRANSPORTER"/>
    <property type="match status" value="1"/>
</dbReference>
<evidence type="ECO:0000256" key="3">
    <source>
        <dbReference type="ARBA" id="ARBA00022448"/>
    </source>
</evidence>
<comment type="similarity">
    <text evidence="2">Belongs to the amino acid/polyamine transporter 2 family.</text>
</comment>
<keyword evidence="5 10" id="KW-0812">Transmembrane</keyword>
<keyword evidence="4" id="KW-0926">Vacuole</keyword>
<evidence type="ECO:0000256" key="5">
    <source>
        <dbReference type="ARBA" id="ARBA00022692"/>
    </source>
</evidence>
<feature type="transmembrane region" description="Helical" evidence="10">
    <location>
        <begin position="173"/>
        <end position="193"/>
    </location>
</feature>
<evidence type="ECO:0000256" key="7">
    <source>
        <dbReference type="ARBA" id="ARBA00022989"/>
    </source>
</evidence>